<name>A0ABR6CUK9_9BACI</name>
<evidence type="ECO:0000313" key="2">
    <source>
        <dbReference type="Proteomes" id="UP000626697"/>
    </source>
</evidence>
<sequence length="71" mass="8630">MTFNERLDKAVAAAPHDSRFQYLRGSSAYRLPEKYFQRTWTVIEDYIIGNKKEEEKKQEVPRKHHKKKIRH</sequence>
<comment type="caution">
    <text evidence="1">The sequence shown here is derived from an EMBL/GenBank/DDBJ whole genome shotgun (WGS) entry which is preliminary data.</text>
</comment>
<gene>
    <name evidence="1" type="ORF">HNP81_003964</name>
</gene>
<keyword evidence="2" id="KW-1185">Reference proteome</keyword>
<proteinExistence type="predicted"/>
<accession>A0ABR6CUK9</accession>
<evidence type="ECO:0000313" key="1">
    <source>
        <dbReference type="EMBL" id="MBA9028644.1"/>
    </source>
</evidence>
<dbReference type="EMBL" id="JACJHX010000016">
    <property type="protein sequence ID" value="MBA9028644.1"/>
    <property type="molecule type" value="Genomic_DNA"/>
</dbReference>
<protein>
    <submittedName>
        <fullName evidence="1">Uncharacterized protein</fullName>
    </submittedName>
</protein>
<reference evidence="1 2" key="1">
    <citation type="submission" date="2020-08" db="EMBL/GenBank/DDBJ databases">
        <title>Genomic Encyclopedia of Type Strains, Phase IV (KMG-IV): sequencing the most valuable type-strain genomes for metagenomic binning, comparative biology and taxonomic classification.</title>
        <authorList>
            <person name="Goeker M."/>
        </authorList>
    </citation>
    <scope>NUCLEOTIDE SEQUENCE [LARGE SCALE GENOMIC DNA]</scope>
    <source>
        <strain evidence="1 2">DSM 105481</strain>
    </source>
</reference>
<dbReference type="Proteomes" id="UP000626697">
    <property type="component" value="Unassembled WGS sequence"/>
</dbReference>
<dbReference type="RefSeq" id="WP_182503680.1">
    <property type="nucleotide sequence ID" value="NZ_JACJHX010000016.1"/>
</dbReference>
<organism evidence="1 2">
    <name type="scientific">Peribacillus huizhouensis</name>
    <dbReference type="NCBI Taxonomy" id="1501239"/>
    <lineage>
        <taxon>Bacteria</taxon>
        <taxon>Bacillati</taxon>
        <taxon>Bacillota</taxon>
        <taxon>Bacilli</taxon>
        <taxon>Bacillales</taxon>
        <taxon>Bacillaceae</taxon>
        <taxon>Peribacillus</taxon>
    </lineage>
</organism>